<protein>
    <submittedName>
        <fullName evidence="2">Uncharacterized protein</fullName>
    </submittedName>
</protein>
<reference evidence="2" key="1">
    <citation type="submission" date="2016-10" db="EMBL/GenBank/DDBJ databases">
        <authorList>
            <person name="Varghese N."/>
        </authorList>
    </citation>
    <scope>NUCLEOTIDE SEQUENCE</scope>
</reference>
<accession>A0A218MNE8</accession>
<organism evidence="2">
    <name type="scientific">uncultured virus</name>
    <dbReference type="NCBI Taxonomy" id="340016"/>
    <lineage>
        <taxon>Viruses</taxon>
        <taxon>environmental samples</taxon>
    </lineage>
</organism>
<sequence>MGDMKRKIRSKHNDLMNYFIHNKRDLSSAYVKKCESFLWTLRNAGLITKQAANTLYRLQASSRKRPKKNTNPWEDAIRKL</sequence>
<evidence type="ECO:0000256" key="1">
    <source>
        <dbReference type="SAM" id="MobiDB-lite"/>
    </source>
</evidence>
<feature type="region of interest" description="Disordered" evidence="1">
    <location>
        <begin position="59"/>
        <end position="80"/>
    </location>
</feature>
<evidence type="ECO:0000313" key="2">
    <source>
        <dbReference type="EMBL" id="ASF00751.1"/>
    </source>
</evidence>
<proteinExistence type="predicted"/>
<reference evidence="2" key="2">
    <citation type="journal article" date="2017" name="Nat. Commun.">
        <title>Single-virus genomics reveals hidden cosmopolitan and abundant viruses.</title>
        <authorList>
            <person name="Martinez-Hernandez F."/>
            <person name="Fornas O."/>
            <person name="Lluesma Gomez M."/>
            <person name="Bolduc B."/>
            <person name="de la Cruz Pena M.J."/>
            <person name="Martinez J.M."/>
            <person name="Anton J."/>
            <person name="Gasol J.M."/>
            <person name="Rosselli R."/>
            <person name="Rodriguez-Valera F."/>
            <person name="Sullivan M.B."/>
            <person name="Acinas S.G."/>
            <person name="Martinez-Garcia M."/>
        </authorList>
    </citation>
    <scope>NUCLEOTIDE SEQUENCE</scope>
</reference>
<name>A0A218MNE8_9VIRU</name>
<dbReference type="EMBL" id="KY052854">
    <property type="protein sequence ID" value="ASF00751.1"/>
    <property type="molecule type" value="Genomic_DNA"/>
</dbReference>